<dbReference type="KEGG" id="vg:24638719"/>
<proteinExistence type="predicted"/>
<dbReference type="Proteomes" id="UP000030040">
    <property type="component" value="Segment"/>
</dbReference>
<dbReference type="GeneID" id="24638719"/>
<organism evidence="1 2">
    <name type="scientific">Delftia phage RG-2014</name>
    <dbReference type="NCBI Taxonomy" id="1563661"/>
    <lineage>
        <taxon>Viruses</taxon>
        <taxon>Duplodnaviria</taxon>
        <taxon>Heunggongvirae</taxon>
        <taxon>Uroviricota</taxon>
        <taxon>Caudoviricetes</taxon>
        <taxon>Schitoviridae</taxon>
        <taxon>Dendoorenvirus</taxon>
        <taxon>Dendoorenvirus RG2014</taxon>
    </lineage>
</organism>
<dbReference type="RefSeq" id="YP_009148397.1">
    <property type="nucleotide sequence ID" value="NC_027348.2"/>
</dbReference>
<sequence length="127" mass="14704">MTEARAITHLIRITDDWQETSVGASLRMSVERFRILRRTPKGCWIEANGRKAERFVLDGNGKRFAYPTLELAMDSYRIRKRRQIQYLAAQLERAEGYGKMAEATKQGMKIVPGVFGLEWVEPVEKEQ</sequence>
<gene>
    <name evidence="1" type="ORF">RG2014_034</name>
</gene>
<evidence type="ECO:0000313" key="2">
    <source>
        <dbReference type="Proteomes" id="UP000030040"/>
    </source>
</evidence>
<keyword evidence="2" id="KW-1185">Reference proteome</keyword>
<reference evidence="2" key="1">
    <citation type="submission" date="2014-10" db="EMBL/GenBank/DDBJ databases">
        <title>Draft genome sequence of lytic bacteriophage specific to a multidrug resistant bacterium Delftia tsuruhatensis ARB-1.</title>
        <authorList>
            <person name="Bhattacharjee A.S."/>
            <person name="Motlagh A.M."/>
            <person name="Goel R."/>
        </authorList>
    </citation>
    <scope>NUCLEOTIDE SEQUENCE [LARGE SCALE GENOMIC DNA]</scope>
</reference>
<accession>A0A097PAN2</accession>
<name>A0A097PAN2_9CAUD</name>
<evidence type="ECO:0000313" key="1">
    <source>
        <dbReference type="EMBL" id="AIU44288.1"/>
    </source>
</evidence>
<protein>
    <submittedName>
        <fullName evidence="1">Uncharacterized protein</fullName>
    </submittedName>
</protein>
<dbReference type="EMBL" id="KM879221">
    <property type="protein sequence ID" value="AIU44288.1"/>
    <property type="molecule type" value="Genomic_DNA"/>
</dbReference>